<evidence type="ECO:0000313" key="4">
    <source>
        <dbReference type="EMBL" id="MQL91960.1"/>
    </source>
</evidence>
<dbReference type="OrthoDB" id="1846117at2759"/>
<keyword evidence="5" id="KW-1185">Reference proteome</keyword>
<dbReference type="PANTHER" id="PTHR46033:SF8">
    <property type="entry name" value="PROTEIN MAINTENANCE OF MERISTEMS-LIKE"/>
    <property type="match status" value="1"/>
</dbReference>
<dbReference type="GO" id="GO:0010073">
    <property type="term" value="P:meristem maintenance"/>
    <property type="evidence" value="ECO:0007669"/>
    <property type="project" value="InterPro"/>
</dbReference>
<feature type="compositionally biased region" description="Polar residues" evidence="1">
    <location>
        <begin position="396"/>
        <end position="406"/>
    </location>
</feature>
<sequence>MLPSKSSLTRGTKLPSTSRSSSRRLLLAVPAHRSPLAAPDAASSSLRSPPPRRRRLLLPHLPPTQTLPPPSPPTQTPSPPPRILPHLHPPPSPPAAHSPITNQESGHVTEEHVIEEDEEDEIDSQDDIDDNENMEEGDDEPLFDISRVNNTEIEYEQDPPDVFTSDQWRDEAMMNNSHEGIDVPCTLEGEEPHVQWIRLDWALITALAERWRSETQTFHLRHGEMSITLQDVAILMGLPIDGDAVVGDTSLDWTDVCMALLGDLPDMMRRGSVKLFWLRESDKTGNSVPLMYLPLLEDFDRASRYSWGGATLAYLYRQLSIACKSDANDICGSLTLLQLWSWERLHVGRPDIAMHPLAQDMPLGHRWNVPRAEINNPRHVLRLYRSELDHKEDYQVQRTNSSTSDAGPSEPCAGTPQQPDDVGPPQFSPNVMKVSQYGLYDIGASQILTDEGMPNTQPPQSTVGDIAAELWNWIAPLLSNKINLSQLVTANIAVRENIMVRWIPPKINLSLNMDGACKGNPGVYGGGVYFRNQNGDFICGFAFAYGWGKSIIAEARAIHDGLRLALEKHLHVAIVYSDSAILVRAIIDGKLPHWAVFPWWRGICHMLQIINPKIVHTFREGSQVADALASLA</sequence>
<organism evidence="4 5">
    <name type="scientific">Colocasia esculenta</name>
    <name type="common">Wild taro</name>
    <name type="synonym">Arum esculentum</name>
    <dbReference type="NCBI Taxonomy" id="4460"/>
    <lineage>
        <taxon>Eukaryota</taxon>
        <taxon>Viridiplantae</taxon>
        <taxon>Streptophyta</taxon>
        <taxon>Embryophyta</taxon>
        <taxon>Tracheophyta</taxon>
        <taxon>Spermatophyta</taxon>
        <taxon>Magnoliopsida</taxon>
        <taxon>Liliopsida</taxon>
        <taxon>Araceae</taxon>
        <taxon>Aroideae</taxon>
        <taxon>Colocasieae</taxon>
        <taxon>Colocasia</taxon>
    </lineage>
</organism>
<feature type="compositionally biased region" description="Pro residues" evidence="1">
    <location>
        <begin position="60"/>
        <end position="96"/>
    </location>
</feature>
<dbReference type="InterPro" id="IPR012337">
    <property type="entry name" value="RNaseH-like_sf"/>
</dbReference>
<dbReference type="InterPro" id="IPR019557">
    <property type="entry name" value="AminoTfrase-like_pln_mobile"/>
</dbReference>
<feature type="domain" description="Aminotransferase-like plant mobile" evidence="2">
    <location>
        <begin position="282"/>
        <end position="396"/>
    </location>
</feature>
<feature type="compositionally biased region" description="Acidic residues" evidence="1">
    <location>
        <begin position="113"/>
        <end position="142"/>
    </location>
</feature>
<name>A0A843VE24_COLES</name>
<dbReference type="EMBL" id="NMUH01001396">
    <property type="protein sequence ID" value="MQL91960.1"/>
    <property type="molecule type" value="Genomic_DNA"/>
</dbReference>
<feature type="region of interest" description="Disordered" evidence="1">
    <location>
        <begin position="392"/>
        <end position="428"/>
    </location>
</feature>
<reference evidence="4" key="1">
    <citation type="submission" date="2017-07" db="EMBL/GenBank/DDBJ databases">
        <title>Taro Niue Genome Assembly and Annotation.</title>
        <authorList>
            <person name="Atibalentja N."/>
            <person name="Keating K."/>
            <person name="Fields C.J."/>
        </authorList>
    </citation>
    <scope>NUCLEOTIDE SEQUENCE</scope>
    <source>
        <strain evidence="4">Niue_2</strain>
        <tissue evidence="4">Leaf</tissue>
    </source>
</reference>
<feature type="compositionally biased region" description="Polar residues" evidence="1">
    <location>
        <begin position="1"/>
        <end position="17"/>
    </location>
</feature>
<feature type="domain" description="Aminotransferase-like plant mobile" evidence="2">
    <location>
        <begin position="197"/>
        <end position="280"/>
    </location>
</feature>
<evidence type="ECO:0000256" key="1">
    <source>
        <dbReference type="SAM" id="MobiDB-lite"/>
    </source>
</evidence>
<accession>A0A843VE24</accession>
<dbReference type="AlphaFoldDB" id="A0A843VE24"/>
<protein>
    <recommendedName>
        <fullName evidence="6">Aminotransferase-like plant mobile domain-containing protein</fullName>
    </recommendedName>
</protein>
<dbReference type="InterPro" id="IPR044824">
    <property type="entry name" value="MAIN-like"/>
</dbReference>
<dbReference type="CDD" id="cd06222">
    <property type="entry name" value="RNase_H_like"/>
    <property type="match status" value="1"/>
</dbReference>
<feature type="domain" description="RNase H type-1" evidence="3">
    <location>
        <begin position="512"/>
        <end position="631"/>
    </location>
</feature>
<dbReference type="PANTHER" id="PTHR46033">
    <property type="entry name" value="PROTEIN MAIN-LIKE 2"/>
    <property type="match status" value="1"/>
</dbReference>
<dbReference type="InterPro" id="IPR036397">
    <property type="entry name" value="RNaseH_sf"/>
</dbReference>
<dbReference type="SUPFAM" id="SSF53098">
    <property type="entry name" value="Ribonuclease H-like"/>
    <property type="match status" value="1"/>
</dbReference>
<evidence type="ECO:0000259" key="3">
    <source>
        <dbReference type="Pfam" id="PF13456"/>
    </source>
</evidence>
<dbReference type="InterPro" id="IPR044730">
    <property type="entry name" value="RNase_H-like_dom_plant"/>
</dbReference>
<feature type="region of interest" description="Disordered" evidence="1">
    <location>
        <begin position="1"/>
        <end position="142"/>
    </location>
</feature>
<evidence type="ECO:0000259" key="2">
    <source>
        <dbReference type="Pfam" id="PF10536"/>
    </source>
</evidence>
<proteinExistence type="predicted"/>
<feature type="compositionally biased region" description="Low complexity" evidence="1">
    <location>
        <begin position="18"/>
        <end position="47"/>
    </location>
</feature>
<dbReference type="Pfam" id="PF13456">
    <property type="entry name" value="RVT_3"/>
    <property type="match status" value="1"/>
</dbReference>
<comment type="caution">
    <text evidence="4">The sequence shown here is derived from an EMBL/GenBank/DDBJ whole genome shotgun (WGS) entry which is preliminary data.</text>
</comment>
<evidence type="ECO:0000313" key="5">
    <source>
        <dbReference type="Proteomes" id="UP000652761"/>
    </source>
</evidence>
<dbReference type="GO" id="GO:0004523">
    <property type="term" value="F:RNA-DNA hybrid ribonuclease activity"/>
    <property type="evidence" value="ECO:0007669"/>
    <property type="project" value="InterPro"/>
</dbReference>
<evidence type="ECO:0008006" key="6">
    <source>
        <dbReference type="Google" id="ProtNLM"/>
    </source>
</evidence>
<dbReference type="Pfam" id="PF10536">
    <property type="entry name" value="PMD"/>
    <property type="match status" value="2"/>
</dbReference>
<gene>
    <name evidence="4" type="ORF">Taro_024575</name>
</gene>
<dbReference type="InterPro" id="IPR002156">
    <property type="entry name" value="RNaseH_domain"/>
</dbReference>
<dbReference type="GO" id="GO:0003676">
    <property type="term" value="F:nucleic acid binding"/>
    <property type="evidence" value="ECO:0007669"/>
    <property type="project" value="InterPro"/>
</dbReference>
<dbReference type="Proteomes" id="UP000652761">
    <property type="component" value="Unassembled WGS sequence"/>
</dbReference>
<dbReference type="Gene3D" id="3.30.420.10">
    <property type="entry name" value="Ribonuclease H-like superfamily/Ribonuclease H"/>
    <property type="match status" value="1"/>
</dbReference>